<name>G0QK37_ICHMU</name>
<keyword evidence="2" id="KW-1185">Reference proteome</keyword>
<dbReference type="Proteomes" id="UP000008983">
    <property type="component" value="Unassembled WGS sequence"/>
</dbReference>
<evidence type="ECO:0000313" key="2">
    <source>
        <dbReference type="Proteomes" id="UP000008983"/>
    </source>
</evidence>
<evidence type="ECO:0000313" key="1">
    <source>
        <dbReference type="EMBL" id="EGR34419.1"/>
    </source>
</evidence>
<organism evidence="1 2">
    <name type="scientific">Ichthyophthirius multifiliis</name>
    <name type="common">White spot disease agent</name>
    <name type="synonym">Ich</name>
    <dbReference type="NCBI Taxonomy" id="5932"/>
    <lineage>
        <taxon>Eukaryota</taxon>
        <taxon>Sar</taxon>
        <taxon>Alveolata</taxon>
        <taxon>Ciliophora</taxon>
        <taxon>Intramacronucleata</taxon>
        <taxon>Oligohymenophorea</taxon>
        <taxon>Hymenostomatida</taxon>
        <taxon>Ophryoglenina</taxon>
        <taxon>Ichthyophthirius</taxon>
    </lineage>
</organism>
<gene>
    <name evidence="1" type="ORF">IMG5_012360</name>
</gene>
<dbReference type="GeneID" id="14910612"/>
<protein>
    <submittedName>
        <fullName evidence="1">Uncharacterized protein</fullName>
    </submittedName>
</protein>
<dbReference type="AlphaFoldDB" id="G0QK37"/>
<sequence length="111" mass="13290">MEILVQCHMIFLHQNLIFVNLIILHKMINLKDILNFHVLELNQKQSQKENYYSIQDDNLMNANLLINQKRYTQKVQSFNEKTFGFSSTPIDIQEQMNRFNQIENTRSSRSN</sequence>
<dbReference type="RefSeq" id="XP_004039723.1">
    <property type="nucleotide sequence ID" value="XM_004039675.1"/>
</dbReference>
<dbReference type="InParanoid" id="G0QK37"/>
<proteinExistence type="predicted"/>
<accession>G0QK37</accession>
<dbReference type="EMBL" id="GL983124">
    <property type="protein sequence ID" value="EGR34419.1"/>
    <property type="molecule type" value="Genomic_DNA"/>
</dbReference>
<reference evidence="1 2" key="1">
    <citation type="submission" date="2011-07" db="EMBL/GenBank/DDBJ databases">
        <authorList>
            <person name="Coyne R."/>
            <person name="Brami D."/>
            <person name="Johnson J."/>
            <person name="Hostetler J."/>
            <person name="Hannick L."/>
            <person name="Clark T."/>
            <person name="Cassidy-Hanley D."/>
            <person name="Inman J."/>
        </authorList>
    </citation>
    <scope>NUCLEOTIDE SEQUENCE [LARGE SCALE GENOMIC DNA]</scope>
    <source>
        <strain evidence="1 2">G5</strain>
    </source>
</reference>